<feature type="transmembrane region" description="Helical" evidence="1">
    <location>
        <begin position="6"/>
        <end position="22"/>
    </location>
</feature>
<gene>
    <name evidence="2" type="ORF">DFR26_1222</name>
</gene>
<feature type="transmembrane region" description="Helical" evidence="1">
    <location>
        <begin position="95"/>
        <end position="114"/>
    </location>
</feature>
<feature type="transmembrane region" description="Helical" evidence="1">
    <location>
        <begin position="282"/>
        <end position="304"/>
    </location>
</feature>
<organism evidence="2 3">
    <name type="scientific">Paraperlucidibaca baekdonensis</name>
    <dbReference type="NCBI Taxonomy" id="748120"/>
    <lineage>
        <taxon>Bacteria</taxon>
        <taxon>Pseudomonadati</taxon>
        <taxon>Pseudomonadota</taxon>
        <taxon>Gammaproteobacteria</taxon>
        <taxon>Moraxellales</taxon>
        <taxon>Moraxellaceae</taxon>
        <taxon>Paraperlucidibaca</taxon>
    </lineage>
</organism>
<dbReference type="Pfam" id="PF05982">
    <property type="entry name" value="Sbt_1"/>
    <property type="match status" value="1"/>
</dbReference>
<feature type="transmembrane region" description="Helical" evidence="1">
    <location>
        <begin position="29"/>
        <end position="48"/>
    </location>
</feature>
<feature type="transmembrane region" description="Helical" evidence="1">
    <location>
        <begin position="249"/>
        <end position="270"/>
    </location>
</feature>
<dbReference type="AlphaFoldDB" id="A0A3E0H6I0"/>
<keyword evidence="3" id="KW-1185">Reference proteome</keyword>
<dbReference type="Proteomes" id="UP000256774">
    <property type="component" value="Unassembled WGS sequence"/>
</dbReference>
<dbReference type="EMBL" id="QUNR01000002">
    <property type="protein sequence ID" value="REH39049.1"/>
    <property type="molecule type" value="Genomic_DNA"/>
</dbReference>
<comment type="caution">
    <text evidence="2">The sequence shown here is derived from an EMBL/GenBank/DDBJ whole genome shotgun (WGS) entry which is preliminary data.</text>
</comment>
<feature type="transmembrane region" description="Helical" evidence="1">
    <location>
        <begin position="63"/>
        <end position="83"/>
    </location>
</feature>
<dbReference type="InterPro" id="IPR010293">
    <property type="entry name" value="Sbt_1"/>
</dbReference>
<name>A0A3E0H6I0_9GAMM</name>
<accession>A0A3E0H6I0</accession>
<proteinExistence type="predicted"/>
<keyword evidence="1" id="KW-1133">Transmembrane helix</keyword>
<evidence type="ECO:0008006" key="4">
    <source>
        <dbReference type="Google" id="ProtNLM"/>
    </source>
</evidence>
<keyword evidence="1" id="KW-0812">Transmembrane</keyword>
<feature type="transmembrane region" description="Helical" evidence="1">
    <location>
        <begin position="126"/>
        <end position="147"/>
    </location>
</feature>
<evidence type="ECO:0000313" key="2">
    <source>
        <dbReference type="EMBL" id="REH39049.1"/>
    </source>
</evidence>
<evidence type="ECO:0000256" key="1">
    <source>
        <dbReference type="SAM" id="Phobius"/>
    </source>
</evidence>
<feature type="transmembrane region" description="Helical" evidence="1">
    <location>
        <begin position="219"/>
        <end position="243"/>
    </location>
</feature>
<keyword evidence="1" id="KW-0472">Membrane</keyword>
<feature type="transmembrane region" description="Helical" evidence="1">
    <location>
        <begin position="189"/>
        <end position="207"/>
    </location>
</feature>
<evidence type="ECO:0000313" key="3">
    <source>
        <dbReference type="Proteomes" id="UP000256774"/>
    </source>
</evidence>
<dbReference type="RefSeq" id="WP_245953021.1">
    <property type="nucleotide sequence ID" value="NZ_QUNR01000002.1"/>
</dbReference>
<sequence length="319" mass="33507">MSMLDPIILFFLLGLISGLLRAELRLPAAIYEFVSILLLLAIGLKGGVELAKQPLTNLLPDMLAVIVMGVALALLAFPVLRLLGRFSRADAAAIAAHYGSVSVGTYAVAVAYLGSRQIAFEEHMPLLLVLLEVPAILVGIVLARGISRQTRWGDVAHEVFLGKSIVLLVGGLLIGWAAGPEGLIGIKPLFFDLFKGMLALFLLEMGLITATQVGSLRQYGLFIVVFGVAMPLLSSVIGTGLALALGLSIGGTAMLATLAASASYIAVPAVMRISVPEANPTLSLTASLGVTFPFNVIFGIPLYYAMAEWAHATWGGLTP</sequence>
<protein>
    <recommendedName>
        <fullName evidence="4">Sodium-dependent bicarbonate transport family permease</fullName>
    </recommendedName>
</protein>
<dbReference type="PANTHER" id="PTHR40400:SF1">
    <property type="entry name" value="SLR1512 PROTEIN"/>
    <property type="match status" value="1"/>
</dbReference>
<feature type="transmembrane region" description="Helical" evidence="1">
    <location>
        <begin position="159"/>
        <end position="177"/>
    </location>
</feature>
<reference evidence="2 3" key="1">
    <citation type="submission" date="2018-08" db="EMBL/GenBank/DDBJ databases">
        <title>Genomic Encyclopedia of Type Strains, Phase IV (KMG-IV): sequencing the most valuable type-strain genomes for metagenomic binning, comparative biology and taxonomic classification.</title>
        <authorList>
            <person name="Goeker M."/>
        </authorList>
    </citation>
    <scope>NUCLEOTIDE SEQUENCE [LARGE SCALE GENOMIC DNA]</scope>
    <source>
        <strain evidence="2 3">DSM 26022</strain>
    </source>
</reference>
<dbReference type="PANTHER" id="PTHR40400">
    <property type="entry name" value="SLR1512 PROTEIN"/>
    <property type="match status" value="1"/>
</dbReference>